<evidence type="ECO:0000256" key="5">
    <source>
        <dbReference type="ARBA" id="ARBA00048816"/>
    </source>
</evidence>
<dbReference type="InterPro" id="IPR002474">
    <property type="entry name" value="CarbamoylP_synth_ssu_N"/>
</dbReference>
<dbReference type="EC" id="6.3.5.5" evidence="3"/>
<evidence type="ECO:0000259" key="6">
    <source>
        <dbReference type="SMART" id="SM01097"/>
    </source>
</evidence>
<dbReference type="NCBIfam" id="NF009475">
    <property type="entry name" value="PRK12838.1"/>
    <property type="match status" value="1"/>
</dbReference>
<dbReference type="InterPro" id="IPR017926">
    <property type="entry name" value="GATASE"/>
</dbReference>
<feature type="domain" description="Carbamoyl-phosphate synthase small subunit N-terminal" evidence="6">
    <location>
        <begin position="2"/>
        <end position="132"/>
    </location>
</feature>
<evidence type="ECO:0000256" key="2">
    <source>
        <dbReference type="ARBA" id="ARBA00007800"/>
    </source>
</evidence>
<comment type="similarity">
    <text evidence="2">Belongs to the CarA family.</text>
</comment>
<dbReference type="InterPro" id="IPR036480">
    <property type="entry name" value="CarbP_synth_ssu_N_sf"/>
</dbReference>
<dbReference type="EMBL" id="JALBUT010000006">
    <property type="protein sequence ID" value="MDX8415773.1"/>
    <property type="molecule type" value="Genomic_DNA"/>
</dbReference>
<dbReference type="InterPro" id="IPR029062">
    <property type="entry name" value="Class_I_gatase-like"/>
</dbReference>
<evidence type="ECO:0000256" key="3">
    <source>
        <dbReference type="ARBA" id="ARBA00012738"/>
    </source>
</evidence>
<gene>
    <name evidence="7" type="ORF">MOX91_06245</name>
</gene>
<evidence type="ECO:0000256" key="4">
    <source>
        <dbReference type="ARBA" id="ARBA00022962"/>
    </source>
</evidence>
<dbReference type="SMART" id="SM01097">
    <property type="entry name" value="CPSase_sm_chain"/>
    <property type="match status" value="1"/>
</dbReference>
<dbReference type="Pfam" id="PF00117">
    <property type="entry name" value="GATase"/>
    <property type="match status" value="1"/>
</dbReference>
<accession>A0ABU4WGV1</accession>
<comment type="pathway">
    <text evidence="1">Amino-acid biosynthesis; L-arginine biosynthesis; carbamoyl phosphate from bicarbonate: step 1/1.</text>
</comment>
<evidence type="ECO:0000313" key="7">
    <source>
        <dbReference type="EMBL" id="MDX8415773.1"/>
    </source>
</evidence>
<dbReference type="RefSeq" id="WP_370397222.1">
    <property type="nucleotide sequence ID" value="NZ_JALBUT010000006.1"/>
</dbReference>
<dbReference type="Proteomes" id="UP001275932">
    <property type="component" value="Unassembled WGS sequence"/>
</dbReference>
<organism evidence="7 8">
    <name type="scientific">Intestinicryptomonas porci</name>
    <dbReference type="NCBI Taxonomy" id="2926320"/>
    <lineage>
        <taxon>Bacteria</taxon>
        <taxon>Pseudomonadati</taxon>
        <taxon>Verrucomicrobiota</taxon>
        <taxon>Opitutia</taxon>
        <taxon>Opitutales</taxon>
        <taxon>Intestinicryptomonaceae</taxon>
        <taxon>Intestinicryptomonas</taxon>
    </lineage>
</organism>
<comment type="caution">
    <text evidence="7">The sequence shown here is derived from an EMBL/GenBank/DDBJ whole genome shotgun (WGS) entry which is preliminary data.</text>
</comment>
<keyword evidence="4" id="KW-0315">Glutamine amidotransferase</keyword>
<dbReference type="SUPFAM" id="SSF52021">
    <property type="entry name" value="Carbamoyl phosphate synthetase, small subunit N-terminal domain"/>
    <property type="match status" value="1"/>
</dbReference>
<dbReference type="Gene3D" id="3.50.30.20">
    <property type="entry name" value="Carbamoyl-phosphate synthase small subunit, N-terminal domain"/>
    <property type="match status" value="1"/>
</dbReference>
<proteinExistence type="inferred from homology"/>
<reference evidence="7 8" key="1">
    <citation type="submission" date="2022-03" db="EMBL/GenBank/DDBJ databases">
        <title>Novel taxa within the pig intestine.</title>
        <authorList>
            <person name="Wylensek D."/>
            <person name="Bishof K."/>
            <person name="Afrizal A."/>
            <person name="Clavel T."/>
        </authorList>
    </citation>
    <scope>NUCLEOTIDE SEQUENCE [LARGE SCALE GENOMIC DNA]</scope>
    <source>
        <strain evidence="7 8">CLA-KB-P66</strain>
    </source>
</reference>
<dbReference type="Gene3D" id="3.40.50.880">
    <property type="match status" value="1"/>
</dbReference>
<evidence type="ECO:0000313" key="8">
    <source>
        <dbReference type="Proteomes" id="UP001275932"/>
    </source>
</evidence>
<sequence>MGKAILAFADGTVFTGSSFGAKTTRVGKATFNSAVMGYQELISDPASAGQIMVLTAVEVGNYGVNSADAQSGRVWIEGLAVMRNSSIVSNWRSEGSLNDYLVSNGIPGIEGLDTRAIAMKIVRDGAMGACLSTEDISEDKAVELAKSWNGFGGKDFGASCKSQYKFDDSNIAPFSVSGTDIYKSVRKTPLKKCAVIDLGAANSILQTLAYNGFDLQVFPSSAEVSEIEASNPDCVFVSSGAGLVCASVLENIKALQKKYPVLGIGLGHLAIAMANGAKIRELKFGRKNSQPVKNVATDLVRVSAHNIDFVVDENSLEGTGLEVSYVNIDDNSIAGLKSENTMSVIFYPEGTKGPKNSDSVYEEFYKFVSERR</sequence>
<dbReference type="Pfam" id="PF00988">
    <property type="entry name" value="CPSase_sm_chain"/>
    <property type="match status" value="1"/>
</dbReference>
<evidence type="ECO:0000256" key="1">
    <source>
        <dbReference type="ARBA" id="ARBA00005077"/>
    </source>
</evidence>
<dbReference type="PANTHER" id="PTHR43418:SF7">
    <property type="entry name" value="CARBAMOYL-PHOSPHATE SYNTHASE SMALL CHAIN"/>
    <property type="match status" value="1"/>
</dbReference>
<protein>
    <recommendedName>
        <fullName evidence="3">carbamoyl-phosphate synthase (glutamine-hydrolyzing)</fullName>
        <ecNumber evidence="3">6.3.5.5</ecNumber>
    </recommendedName>
</protein>
<dbReference type="InterPro" id="IPR050472">
    <property type="entry name" value="Anth_synth/Amidotransfase"/>
</dbReference>
<name>A0ABU4WGV1_9BACT</name>
<dbReference type="SUPFAM" id="SSF52317">
    <property type="entry name" value="Class I glutamine amidotransferase-like"/>
    <property type="match status" value="1"/>
</dbReference>
<dbReference type="PANTHER" id="PTHR43418">
    <property type="entry name" value="MULTIFUNCTIONAL TRYPTOPHAN BIOSYNTHESIS PROTEIN-RELATED"/>
    <property type="match status" value="1"/>
</dbReference>
<comment type="catalytic activity">
    <reaction evidence="5">
        <text>hydrogencarbonate + L-glutamine + 2 ATP + H2O = carbamoyl phosphate + L-glutamate + 2 ADP + phosphate + 2 H(+)</text>
        <dbReference type="Rhea" id="RHEA:18633"/>
        <dbReference type="ChEBI" id="CHEBI:15377"/>
        <dbReference type="ChEBI" id="CHEBI:15378"/>
        <dbReference type="ChEBI" id="CHEBI:17544"/>
        <dbReference type="ChEBI" id="CHEBI:29985"/>
        <dbReference type="ChEBI" id="CHEBI:30616"/>
        <dbReference type="ChEBI" id="CHEBI:43474"/>
        <dbReference type="ChEBI" id="CHEBI:58228"/>
        <dbReference type="ChEBI" id="CHEBI:58359"/>
        <dbReference type="ChEBI" id="CHEBI:456216"/>
        <dbReference type="EC" id="6.3.5.5"/>
    </reaction>
</comment>
<keyword evidence="8" id="KW-1185">Reference proteome</keyword>
<dbReference type="PROSITE" id="PS51273">
    <property type="entry name" value="GATASE_TYPE_1"/>
    <property type="match status" value="1"/>
</dbReference>